<organism evidence="1 2">
    <name type="scientific">Halobacillus alkaliphilus</name>
    <dbReference type="NCBI Taxonomy" id="396056"/>
    <lineage>
        <taxon>Bacteria</taxon>
        <taxon>Bacillati</taxon>
        <taxon>Bacillota</taxon>
        <taxon>Bacilli</taxon>
        <taxon>Bacillales</taxon>
        <taxon>Bacillaceae</taxon>
        <taxon>Halobacillus</taxon>
    </lineage>
</organism>
<proteinExistence type="predicted"/>
<keyword evidence="2" id="KW-1185">Reference proteome</keyword>
<dbReference type="RefSeq" id="WP_089751451.1">
    <property type="nucleotide sequence ID" value="NZ_FOOG01000009.1"/>
</dbReference>
<gene>
    <name evidence="1" type="ORF">SAMN05216353_10991</name>
</gene>
<accession>A0A1I2LLC8</accession>
<name>A0A1I2LLC8_9BACI</name>
<evidence type="ECO:0000313" key="1">
    <source>
        <dbReference type="EMBL" id="SFF80084.1"/>
    </source>
</evidence>
<evidence type="ECO:0000313" key="2">
    <source>
        <dbReference type="Proteomes" id="UP000198897"/>
    </source>
</evidence>
<dbReference type="OrthoDB" id="2972332at2"/>
<dbReference type="EMBL" id="FOOG01000009">
    <property type="protein sequence ID" value="SFF80084.1"/>
    <property type="molecule type" value="Genomic_DNA"/>
</dbReference>
<dbReference type="Proteomes" id="UP000198897">
    <property type="component" value="Unassembled WGS sequence"/>
</dbReference>
<sequence length="64" mass="7744">MTYMEKTNQVIMELKKEERAQFGNYSYSSAGFTDGKQDVPEWEVRQFVLKYFLILENSNKYQYK</sequence>
<reference evidence="2" key="1">
    <citation type="submission" date="2016-10" db="EMBL/GenBank/DDBJ databases">
        <authorList>
            <person name="Varghese N."/>
            <person name="Submissions S."/>
        </authorList>
    </citation>
    <scope>NUCLEOTIDE SEQUENCE [LARGE SCALE GENOMIC DNA]</scope>
    <source>
        <strain evidence="2">FP5</strain>
    </source>
</reference>
<protein>
    <submittedName>
        <fullName evidence="1">Uncharacterized protein</fullName>
    </submittedName>
</protein>
<dbReference type="AlphaFoldDB" id="A0A1I2LLC8"/>